<protein>
    <submittedName>
        <fullName evidence="1">DUF3019 domain-containing protein</fullName>
    </submittedName>
</protein>
<dbReference type="AlphaFoldDB" id="A0A972FY98"/>
<dbReference type="InterPro" id="IPR021559">
    <property type="entry name" value="DUF3019"/>
</dbReference>
<dbReference type="Pfam" id="PF11456">
    <property type="entry name" value="DUF3019"/>
    <property type="match status" value="1"/>
</dbReference>
<comment type="caution">
    <text evidence="1">The sequence shown here is derived from an EMBL/GenBank/DDBJ whole genome shotgun (WGS) entry which is preliminary data.</text>
</comment>
<gene>
    <name evidence="1" type="ORF">HC757_06720</name>
</gene>
<organism evidence="1 2">
    <name type="scientific">Shewanella salipaludis</name>
    <dbReference type="NCBI Taxonomy" id="2723052"/>
    <lineage>
        <taxon>Bacteria</taxon>
        <taxon>Pseudomonadati</taxon>
        <taxon>Pseudomonadota</taxon>
        <taxon>Gammaproteobacteria</taxon>
        <taxon>Alteromonadales</taxon>
        <taxon>Shewanellaceae</taxon>
        <taxon>Shewanella</taxon>
    </lineage>
</organism>
<proteinExistence type="predicted"/>
<keyword evidence="2" id="KW-1185">Reference proteome</keyword>
<name>A0A972FY98_9GAMM</name>
<dbReference type="Proteomes" id="UP000737113">
    <property type="component" value="Unassembled WGS sequence"/>
</dbReference>
<evidence type="ECO:0000313" key="1">
    <source>
        <dbReference type="EMBL" id="NMH64862.1"/>
    </source>
</evidence>
<dbReference type="EMBL" id="JAAXYH010000003">
    <property type="protein sequence ID" value="NMH64862.1"/>
    <property type="molecule type" value="Genomic_DNA"/>
</dbReference>
<accession>A0A972FY98</accession>
<sequence length="121" mass="13877">MALHGEALAADKPRLARLKLTPEQCITQTKAQSCDMQITLQWQLVHEELICIISDYGARQHWCNDSPEVDRLTLQIETHKDIHFVMISQATHKTLAKAQLTVSSVAAPQVRRRYRNPWSVF</sequence>
<reference evidence="1" key="1">
    <citation type="submission" date="2020-04" db="EMBL/GenBank/DDBJ databases">
        <title>Description of Shewanella salipaludis sp. nov., isolated from a salt marsh.</title>
        <authorList>
            <person name="Park S."/>
            <person name="Yoon J.-H."/>
        </authorList>
    </citation>
    <scope>NUCLEOTIDE SEQUENCE</scope>
    <source>
        <strain evidence="1">SHSM-M6</strain>
    </source>
</reference>
<evidence type="ECO:0000313" key="2">
    <source>
        <dbReference type="Proteomes" id="UP000737113"/>
    </source>
</evidence>